<feature type="transmembrane region" description="Helical" evidence="15">
    <location>
        <begin position="294"/>
        <end position="312"/>
    </location>
</feature>
<keyword evidence="6" id="KW-0530">Neurotransmitter biosynthesis</keyword>
<feature type="transmembrane region" description="Helical" evidence="15">
    <location>
        <begin position="387"/>
        <end position="408"/>
    </location>
</feature>
<evidence type="ECO:0000256" key="12">
    <source>
        <dbReference type="ARBA" id="ARBA00023201"/>
    </source>
</evidence>
<evidence type="ECO:0000256" key="4">
    <source>
        <dbReference type="ARBA" id="ARBA00022692"/>
    </source>
</evidence>
<keyword evidence="4 15" id="KW-0812">Transmembrane</keyword>
<sequence>MNKFGVLACKLNADSLLIPVRKLTIEIDITLKLIPNRKLCNKTQTQIDPDQGCKKLVEVLYCGDRFKDIMAVHIPGLIAIVLFYVAILVVGLWAARKAKQKGEEADSENVMLAGRNIGLVVGIFTMTATWVGGGFINGTAESIYKSGLVWCQAPFGYALSLVFGGLFFANKMRTQGYVTMLDPFQQKYGERMGGLLYIPALLGEVFWSAAILGALGATLSVIIDMDTNVSIVVSACIAIFYTLFGGLYSVAYTDVVQLFCIFIGLWLSIPFAMTNENVHPITVNSTAWIQELDPAYSGMYIDSFLLLIFGGIPWQVYFQRVLSAKTAVRAQLLSYVAAFGCLVMALPSILIGAIAKSTDWNATDYAVVDKRAVPINDEDLKLILPMVLLYLCPSVIAFFGLGAVSAAASEIEILWVMRISIFGVGALATAMAITVSSIYDLWFLCSDLVYVILFPQLICVIYLRISNTYGSLCGFILGMFFRLAGGEQSMNVSPIIKYPWYSDGTQLFPFKTLSMLISLTSIVLVSAITKFIFERAYVPAKYDIFMCIVNTPDESIALATKGPCELTAMTPSDEKGKINPALKFSQEDLLAEKENNLRERKTPSSPTHGYLLSPDSIR</sequence>
<dbReference type="PROSITE" id="PS50283">
    <property type="entry name" value="NA_SOLUT_SYMP_3"/>
    <property type="match status" value="1"/>
</dbReference>
<feature type="transmembrane region" description="Helical" evidence="15">
    <location>
        <begin position="74"/>
        <end position="95"/>
    </location>
</feature>
<dbReference type="InterPro" id="IPR038377">
    <property type="entry name" value="Na/Glc_symporter_sf"/>
</dbReference>
<keyword evidence="12" id="KW-0739">Sodium transport</keyword>
<accession>A0ABQ9FQQ3</accession>
<dbReference type="CDD" id="cd11474">
    <property type="entry name" value="SLC5sbd_CHT"/>
    <property type="match status" value="1"/>
</dbReference>
<feature type="transmembrane region" description="Helical" evidence="15">
    <location>
        <begin position="147"/>
        <end position="169"/>
    </location>
</feature>
<evidence type="ECO:0000256" key="14">
    <source>
        <dbReference type="SAM" id="MobiDB-lite"/>
    </source>
</evidence>
<evidence type="ECO:0000256" key="9">
    <source>
        <dbReference type="ARBA" id="ARBA00023065"/>
    </source>
</evidence>
<dbReference type="EMBL" id="JARBDR010000214">
    <property type="protein sequence ID" value="KAJ8318595.1"/>
    <property type="molecule type" value="Genomic_DNA"/>
</dbReference>
<organism evidence="16 17">
    <name type="scientific">Tegillarca granosa</name>
    <name type="common">Malaysian cockle</name>
    <name type="synonym">Anadara granosa</name>
    <dbReference type="NCBI Taxonomy" id="220873"/>
    <lineage>
        <taxon>Eukaryota</taxon>
        <taxon>Metazoa</taxon>
        <taxon>Spiralia</taxon>
        <taxon>Lophotrochozoa</taxon>
        <taxon>Mollusca</taxon>
        <taxon>Bivalvia</taxon>
        <taxon>Autobranchia</taxon>
        <taxon>Pteriomorphia</taxon>
        <taxon>Arcoida</taxon>
        <taxon>Arcoidea</taxon>
        <taxon>Arcidae</taxon>
        <taxon>Tegillarca</taxon>
    </lineage>
</organism>
<comment type="caution">
    <text evidence="16">The sequence shown here is derived from an EMBL/GenBank/DDBJ whole genome shotgun (WGS) entry which is preliminary data.</text>
</comment>
<keyword evidence="17" id="KW-1185">Reference proteome</keyword>
<evidence type="ECO:0000313" key="16">
    <source>
        <dbReference type="EMBL" id="KAJ8318595.1"/>
    </source>
</evidence>
<evidence type="ECO:0000256" key="8">
    <source>
        <dbReference type="ARBA" id="ARBA00023053"/>
    </source>
</evidence>
<dbReference type="InterPro" id="IPR052244">
    <property type="entry name" value="Choline_transporter"/>
</dbReference>
<comment type="subcellular location">
    <subcellularLocation>
        <location evidence="1">Membrane</location>
        <topology evidence="1">Multi-pass membrane protein</topology>
    </subcellularLocation>
</comment>
<feature type="transmembrane region" description="Helical" evidence="15">
    <location>
        <begin position="332"/>
        <end position="355"/>
    </location>
</feature>
<dbReference type="PANTHER" id="PTHR45897:SF4">
    <property type="entry name" value="HIGH-AFFINITY CHOLINE TRANSPORTER 1"/>
    <property type="match status" value="1"/>
</dbReference>
<evidence type="ECO:0000256" key="10">
    <source>
        <dbReference type="ARBA" id="ARBA00023136"/>
    </source>
</evidence>
<keyword evidence="7 15" id="KW-1133">Transmembrane helix</keyword>
<dbReference type="Proteomes" id="UP001217089">
    <property type="component" value="Unassembled WGS sequence"/>
</dbReference>
<evidence type="ECO:0000256" key="1">
    <source>
        <dbReference type="ARBA" id="ARBA00004141"/>
    </source>
</evidence>
<protein>
    <recommendedName>
        <fullName evidence="18">High-affinity choline transporter 1</fullName>
    </recommendedName>
</protein>
<evidence type="ECO:0000256" key="6">
    <source>
        <dbReference type="ARBA" id="ARBA00022979"/>
    </source>
</evidence>
<feature type="transmembrane region" description="Helical" evidence="15">
    <location>
        <begin position="195"/>
        <end position="223"/>
    </location>
</feature>
<feature type="transmembrane region" description="Helical" evidence="15">
    <location>
        <begin position="513"/>
        <end position="533"/>
    </location>
</feature>
<feature type="transmembrane region" description="Helical" evidence="15">
    <location>
        <begin position="469"/>
        <end position="485"/>
    </location>
</feature>
<gene>
    <name evidence="16" type="ORF">KUTeg_003686</name>
</gene>
<dbReference type="PANTHER" id="PTHR45897">
    <property type="entry name" value="HIGH-AFFINITY CHOLINE TRANSPORTER 1"/>
    <property type="match status" value="1"/>
</dbReference>
<evidence type="ECO:0000256" key="2">
    <source>
        <dbReference type="ARBA" id="ARBA00006434"/>
    </source>
</evidence>
<reference evidence="16 17" key="1">
    <citation type="submission" date="2022-12" db="EMBL/GenBank/DDBJ databases">
        <title>Chromosome-level genome of Tegillarca granosa.</title>
        <authorList>
            <person name="Kim J."/>
        </authorList>
    </citation>
    <scope>NUCLEOTIDE SEQUENCE [LARGE SCALE GENOMIC DNA]</scope>
    <source>
        <strain evidence="16">Teg-2019</strain>
        <tissue evidence="16">Adductor muscle</tissue>
    </source>
</reference>
<evidence type="ECO:0000313" key="17">
    <source>
        <dbReference type="Proteomes" id="UP001217089"/>
    </source>
</evidence>
<feature type="transmembrane region" description="Helical" evidence="15">
    <location>
        <begin position="229"/>
        <end position="248"/>
    </location>
</feature>
<dbReference type="Pfam" id="PF00474">
    <property type="entry name" value="SSF"/>
    <property type="match status" value="1"/>
</dbReference>
<keyword evidence="5" id="KW-0769">Symport</keyword>
<keyword evidence="8" id="KW-0915">Sodium</keyword>
<keyword evidence="3" id="KW-0813">Transport</keyword>
<dbReference type="Gene3D" id="1.20.1730.10">
    <property type="entry name" value="Sodium/glucose cotransporter"/>
    <property type="match status" value="1"/>
</dbReference>
<dbReference type="InterPro" id="IPR001734">
    <property type="entry name" value="Na/solute_symporter"/>
</dbReference>
<feature type="region of interest" description="Disordered" evidence="14">
    <location>
        <begin position="593"/>
        <end position="618"/>
    </location>
</feature>
<keyword evidence="9" id="KW-0406">Ion transport</keyword>
<feature type="compositionally biased region" description="Basic and acidic residues" evidence="14">
    <location>
        <begin position="593"/>
        <end position="602"/>
    </location>
</feature>
<comment type="similarity">
    <text evidence="2 13">Belongs to the sodium:solute symporter (SSF) (TC 2.A.21) family.</text>
</comment>
<keyword evidence="10 15" id="KW-0472">Membrane</keyword>
<feature type="transmembrane region" description="Helical" evidence="15">
    <location>
        <begin position="415"/>
        <end position="435"/>
    </location>
</feature>
<evidence type="ECO:0000256" key="13">
    <source>
        <dbReference type="RuleBase" id="RU362091"/>
    </source>
</evidence>
<evidence type="ECO:0000256" key="5">
    <source>
        <dbReference type="ARBA" id="ARBA00022847"/>
    </source>
</evidence>
<feature type="transmembrane region" description="Helical" evidence="15">
    <location>
        <begin position="441"/>
        <end position="462"/>
    </location>
</feature>
<keyword evidence="11" id="KW-0325">Glycoprotein</keyword>
<evidence type="ECO:0000256" key="15">
    <source>
        <dbReference type="SAM" id="Phobius"/>
    </source>
</evidence>
<feature type="transmembrane region" description="Helical" evidence="15">
    <location>
        <begin position="116"/>
        <end position="135"/>
    </location>
</feature>
<evidence type="ECO:0000256" key="11">
    <source>
        <dbReference type="ARBA" id="ARBA00023180"/>
    </source>
</evidence>
<evidence type="ECO:0000256" key="3">
    <source>
        <dbReference type="ARBA" id="ARBA00022448"/>
    </source>
</evidence>
<name>A0ABQ9FQQ3_TEGGR</name>
<evidence type="ECO:0008006" key="18">
    <source>
        <dbReference type="Google" id="ProtNLM"/>
    </source>
</evidence>
<evidence type="ECO:0000256" key="7">
    <source>
        <dbReference type="ARBA" id="ARBA00022989"/>
    </source>
</evidence>
<feature type="transmembrane region" description="Helical" evidence="15">
    <location>
        <begin position="255"/>
        <end position="274"/>
    </location>
</feature>
<proteinExistence type="inferred from homology"/>